<keyword evidence="7 9" id="KW-0378">Hydrolase</keyword>
<sequence>MREFEMELAEVDDDAPIYVCVQDEPTGYSPLTVTIADSTWQSWFETWLAQLDARSPQDMPYLADQADEAGQLPSLELSLRLTGDREIHQLNSEFRQVDRPTDVLAFAALEWEAPEVDFADLEEVDDAELGDWAIELGDVVISVETAQRQATEAGHDLTTELAWLAAHGFLHLLGWDHPTEPELNQMLDRQTALLQAVGLTPQVDRAKLLAG</sequence>
<dbReference type="Pfam" id="PF02130">
    <property type="entry name" value="YbeY"/>
    <property type="match status" value="1"/>
</dbReference>
<evidence type="ECO:0000256" key="9">
    <source>
        <dbReference type="HAMAP-Rule" id="MF_00009"/>
    </source>
</evidence>
<comment type="caution">
    <text evidence="10">The sequence shown here is derived from an EMBL/GenBank/DDBJ whole genome shotgun (WGS) entry which is preliminary data.</text>
</comment>
<gene>
    <name evidence="9 10" type="primary">ybeY</name>
    <name evidence="10" type="ORF">VPK24_06990</name>
</gene>
<feature type="binding site" evidence="9">
    <location>
        <position position="177"/>
    </location>
    <ligand>
        <name>Zn(2+)</name>
        <dbReference type="ChEBI" id="CHEBI:29105"/>
        <note>catalytic</note>
    </ligand>
</feature>
<evidence type="ECO:0000256" key="5">
    <source>
        <dbReference type="ARBA" id="ARBA00022723"/>
    </source>
</evidence>
<evidence type="ECO:0000313" key="11">
    <source>
        <dbReference type="Proteomes" id="UP001604335"/>
    </source>
</evidence>
<dbReference type="EC" id="3.1.-.-" evidence="9"/>
<keyword evidence="11" id="KW-1185">Reference proteome</keyword>
<comment type="function">
    <text evidence="9">Single strand-specific metallo-endoribonuclease involved in late-stage 70S ribosome quality control and in maturation of the 3' terminus of the 16S rRNA.</text>
</comment>
<keyword evidence="6 9" id="KW-0255">Endonuclease</keyword>
<feature type="binding site" evidence="9">
    <location>
        <position position="167"/>
    </location>
    <ligand>
        <name>Zn(2+)</name>
        <dbReference type="ChEBI" id="CHEBI:29105"/>
        <note>catalytic</note>
    </ligand>
</feature>
<organism evidence="10 11">
    <name type="scientific">Limnothrix redekei LRLZ20PSL1</name>
    <dbReference type="NCBI Taxonomy" id="3112953"/>
    <lineage>
        <taxon>Bacteria</taxon>
        <taxon>Bacillati</taxon>
        <taxon>Cyanobacteriota</taxon>
        <taxon>Cyanophyceae</taxon>
        <taxon>Pseudanabaenales</taxon>
        <taxon>Pseudanabaenaceae</taxon>
        <taxon>Limnothrix</taxon>
    </lineage>
</organism>
<dbReference type="EMBL" id="JAZAQF010000042">
    <property type="protein sequence ID" value="MFG3817379.1"/>
    <property type="molecule type" value="Genomic_DNA"/>
</dbReference>
<dbReference type="SUPFAM" id="SSF55486">
    <property type="entry name" value="Metalloproteases ('zincins'), catalytic domain"/>
    <property type="match status" value="1"/>
</dbReference>
<name>A0ABW7C875_9CYAN</name>
<dbReference type="PANTHER" id="PTHR46986:SF1">
    <property type="entry name" value="ENDORIBONUCLEASE YBEY, CHLOROPLASTIC"/>
    <property type="match status" value="1"/>
</dbReference>
<keyword evidence="5 9" id="KW-0479">Metal-binding</keyword>
<dbReference type="InterPro" id="IPR002036">
    <property type="entry name" value="YbeY"/>
</dbReference>
<evidence type="ECO:0000313" key="10">
    <source>
        <dbReference type="EMBL" id="MFG3817379.1"/>
    </source>
</evidence>
<keyword evidence="4 9" id="KW-0540">Nuclease</keyword>
<evidence type="ECO:0000256" key="3">
    <source>
        <dbReference type="ARBA" id="ARBA00022552"/>
    </source>
</evidence>
<keyword evidence="8 9" id="KW-0862">Zinc</keyword>
<comment type="cofactor">
    <cofactor evidence="9">
        <name>Zn(2+)</name>
        <dbReference type="ChEBI" id="CHEBI:29105"/>
    </cofactor>
    <text evidence="9">Binds 1 zinc ion.</text>
</comment>
<comment type="similarity">
    <text evidence="1 9">Belongs to the endoribonuclease YbeY family.</text>
</comment>
<keyword evidence="2 9" id="KW-0690">Ribosome biogenesis</keyword>
<dbReference type="InterPro" id="IPR020549">
    <property type="entry name" value="YbeY_CS"/>
</dbReference>
<evidence type="ECO:0000256" key="7">
    <source>
        <dbReference type="ARBA" id="ARBA00022801"/>
    </source>
</evidence>
<evidence type="ECO:0000256" key="2">
    <source>
        <dbReference type="ARBA" id="ARBA00022517"/>
    </source>
</evidence>
<dbReference type="InterPro" id="IPR023091">
    <property type="entry name" value="MetalPrtase_cat_dom_sf_prd"/>
</dbReference>
<keyword evidence="3 9" id="KW-0698">rRNA processing</keyword>
<accession>A0ABW7C875</accession>
<proteinExistence type="inferred from homology"/>
<keyword evidence="9" id="KW-0963">Cytoplasm</keyword>
<evidence type="ECO:0000256" key="6">
    <source>
        <dbReference type="ARBA" id="ARBA00022759"/>
    </source>
</evidence>
<dbReference type="Gene3D" id="3.40.390.30">
    <property type="entry name" value="Metalloproteases ('zincins'), catalytic domain"/>
    <property type="match status" value="1"/>
</dbReference>
<evidence type="ECO:0000256" key="4">
    <source>
        <dbReference type="ARBA" id="ARBA00022722"/>
    </source>
</evidence>
<dbReference type="HAMAP" id="MF_00009">
    <property type="entry name" value="Endoribonucl_YbeY"/>
    <property type="match status" value="1"/>
</dbReference>
<reference evidence="11" key="1">
    <citation type="journal article" date="2024" name="Algal Res.">
        <title>Biochemical, toxicological and genomic investigation of a high-biomass producing Limnothrix strain isolated from Italian shallow drinking water reservoir.</title>
        <authorList>
            <person name="Simonazzi M."/>
            <person name="Shishido T.K."/>
            <person name="Delbaje E."/>
            <person name="Wahlsten M."/>
            <person name="Fewer D.P."/>
            <person name="Sivonen K."/>
            <person name="Pezzolesi L."/>
            <person name="Pistocchi R."/>
        </authorList>
    </citation>
    <scope>NUCLEOTIDE SEQUENCE [LARGE SCALE GENOMIC DNA]</scope>
    <source>
        <strain evidence="11">LRLZ20PSL1</strain>
    </source>
</reference>
<dbReference type="PROSITE" id="PS01306">
    <property type="entry name" value="UPF0054"/>
    <property type="match status" value="1"/>
</dbReference>
<dbReference type="RefSeq" id="WP_393011659.1">
    <property type="nucleotide sequence ID" value="NZ_JAZAQF010000042.1"/>
</dbReference>
<protein>
    <recommendedName>
        <fullName evidence="9">Endoribonuclease YbeY</fullName>
        <ecNumber evidence="9">3.1.-.-</ecNumber>
    </recommendedName>
</protein>
<evidence type="ECO:0000256" key="1">
    <source>
        <dbReference type="ARBA" id="ARBA00010875"/>
    </source>
</evidence>
<comment type="subcellular location">
    <subcellularLocation>
        <location evidence="9">Cytoplasm</location>
    </subcellularLocation>
</comment>
<dbReference type="NCBIfam" id="TIGR00043">
    <property type="entry name" value="rRNA maturation RNase YbeY"/>
    <property type="match status" value="1"/>
</dbReference>
<evidence type="ECO:0000256" key="8">
    <source>
        <dbReference type="ARBA" id="ARBA00022833"/>
    </source>
</evidence>
<feature type="binding site" evidence="9">
    <location>
        <position position="171"/>
    </location>
    <ligand>
        <name>Zn(2+)</name>
        <dbReference type="ChEBI" id="CHEBI:29105"/>
        <note>catalytic</note>
    </ligand>
</feature>
<dbReference type="Proteomes" id="UP001604335">
    <property type="component" value="Unassembled WGS sequence"/>
</dbReference>
<dbReference type="PANTHER" id="PTHR46986">
    <property type="entry name" value="ENDORIBONUCLEASE YBEY, CHLOROPLASTIC"/>
    <property type="match status" value="1"/>
</dbReference>